<evidence type="ECO:0000313" key="2">
    <source>
        <dbReference type="EMBL" id="OAZ03296.1"/>
    </source>
</evidence>
<feature type="transmembrane region" description="Helical" evidence="1">
    <location>
        <begin position="27"/>
        <end position="47"/>
    </location>
</feature>
<dbReference type="AlphaFoldDB" id="A0A199XPW5"/>
<sequence length="56" mass="5580">MASLAACASNRAASRLALSTGESKVLCFGWVLIGFAEGFVGASFGLIKAPSSSSSP</sequence>
<keyword evidence="1" id="KW-0472">Membrane</keyword>
<keyword evidence="1" id="KW-0812">Transmembrane</keyword>
<keyword evidence="3" id="KW-1185">Reference proteome</keyword>
<evidence type="ECO:0000313" key="3">
    <source>
        <dbReference type="Proteomes" id="UP000093807"/>
    </source>
</evidence>
<comment type="caution">
    <text evidence="2">The sequence shown here is derived from an EMBL/GenBank/DDBJ whole genome shotgun (WGS) entry which is preliminary data.</text>
</comment>
<dbReference type="Proteomes" id="UP000093807">
    <property type="component" value="Unassembled WGS sequence"/>
</dbReference>
<gene>
    <name evidence="2" type="ORF">FLB_20830</name>
</gene>
<accession>A0A199XPW5</accession>
<keyword evidence="1" id="KW-1133">Transmembrane helix</keyword>
<protein>
    <submittedName>
        <fullName evidence="2">Uncharacterized protein</fullName>
    </submittedName>
</protein>
<name>A0A199XPW5_9FLAO</name>
<reference evidence="2 3" key="1">
    <citation type="submission" date="2016-06" db="EMBL/GenBank/DDBJ databases">
        <title>Draft genome sequence of Flavobacterium succinicans strain DD5b.</title>
        <authorList>
            <person name="Poehlein A."/>
            <person name="Daniel R."/>
            <person name="Simeonova D.D."/>
        </authorList>
    </citation>
    <scope>NUCLEOTIDE SEQUENCE [LARGE SCALE GENOMIC DNA]</scope>
    <source>
        <strain evidence="2 3">DD5b</strain>
    </source>
</reference>
<proteinExistence type="predicted"/>
<dbReference type="EMBL" id="JMTM01000060">
    <property type="protein sequence ID" value="OAZ03296.1"/>
    <property type="molecule type" value="Genomic_DNA"/>
</dbReference>
<organism evidence="2 3">
    <name type="scientific">Flavobacterium succinicans</name>
    <dbReference type="NCBI Taxonomy" id="29536"/>
    <lineage>
        <taxon>Bacteria</taxon>
        <taxon>Pseudomonadati</taxon>
        <taxon>Bacteroidota</taxon>
        <taxon>Flavobacteriia</taxon>
        <taxon>Flavobacteriales</taxon>
        <taxon>Flavobacteriaceae</taxon>
        <taxon>Flavobacterium</taxon>
    </lineage>
</organism>
<evidence type="ECO:0000256" key="1">
    <source>
        <dbReference type="SAM" id="Phobius"/>
    </source>
</evidence>